<name>A0A1Y1W2X5_9FUNG</name>
<accession>A0A1Y1W2X5</accession>
<dbReference type="GO" id="GO:0031930">
    <property type="term" value="P:mitochondria-nucleus signaling pathway"/>
    <property type="evidence" value="ECO:0007669"/>
    <property type="project" value="TreeGrafter"/>
</dbReference>
<dbReference type="PANTHER" id="PTHR47936">
    <property type="entry name" value="PPR_LONG DOMAIN-CONTAINING PROTEIN"/>
    <property type="match status" value="1"/>
</dbReference>
<dbReference type="GeneID" id="63802338"/>
<evidence type="ECO:0008006" key="5">
    <source>
        <dbReference type="Google" id="ProtNLM"/>
    </source>
</evidence>
<keyword evidence="4" id="KW-1185">Reference proteome</keyword>
<dbReference type="STRING" id="61395.A0A1Y1W2X5"/>
<gene>
    <name evidence="3" type="ORF">DL89DRAFT_259484</name>
</gene>
<dbReference type="InterPro" id="IPR002885">
    <property type="entry name" value="PPR_rpt"/>
</dbReference>
<dbReference type="InterPro" id="IPR011990">
    <property type="entry name" value="TPR-like_helical_dom_sf"/>
</dbReference>
<feature type="repeat" description="PPR" evidence="2">
    <location>
        <begin position="236"/>
        <end position="271"/>
    </location>
</feature>
<dbReference type="PROSITE" id="PS51375">
    <property type="entry name" value="PPR"/>
    <property type="match status" value="2"/>
</dbReference>
<evidence type="ECO:0000313" key="3">
    <source>
        <dbReference type="EMBL" id="ORX67626.1"/>
    </source>
</evidence>
<sequence length="402" mass="45381">MSTKSRFTTKKLLAEFKNSVDKHDINQAWYVYHRLQHKYRNTPADLSSSKVIPRRLIHHPKVALPTMQSDILSVLNLKHVVSYTPYHASRMTERIKKVLKTVAESGGALTSKDLNALLGYFASIKNSEAADHIWQYAALSGMPRDITNYNSYVNAKLVVGELDRALETIREIRRAGLQPNSYTQASLIRLYGLLGDLEAAKRVFGFACSSTKLAFVKKHIGYWQDSLEDANLSGPTVHIYNEMLDVLGMNGMVEEMRALFEEMVVEREIKPTRKSFEVMIKWHAKYWDMDSAEKYLEMMPGCKVRPTPATFKLLITPETATRDLNRCGKLAMEMTTKYGMAPAKSIINTLEIAAKKVKEMEQMVKEAEAQKTSLFAGLYIGSVAKETSEAEEKGGWNGSPSH</sequence>
<feature type="repeat" description="PPR" evidence="2">
    <location>
        <begin position="145"/>
        <end position="179"/>
    </location>
</feature>
<dbReference type="EMBL" id="MCFD01000012">
    <property type="protein sequence ID" value="ORX67626.1"/>
    <property type="molecule type" value="Genomic_DNA"/>
</dbReference>
<comment type="caution">
    <text evidence="3">The sequence shown here is derived from an EMBL/GenBank/DDBJ whole genome shotgun (WGS) entry which is preliminary data.</text>
</comment>
<dbReference type="AlphaFoldDB" id="A0A1Y1W2X5"/>
<proteinExistence type="predicted"/>
<dbReference type="Pfam" id="PF13812">
    <property type="entry name" value="PPR_3"/>
    <property type="match status" value="1"/>
</dbReference>
<organism evidence="3 4">
    <name type="scientific">Linderina pennispora</name>
    <dbReference type="NCBI Taxonomy" id="61395"/>
    <lineage>
        <taxon>Eukaryota</taxon>
        <taxon>Fungi</taxon>
        <taxon>Fungi incertae sedis</taxon>
        <taxon>Zoopagomycota</taxon>
        <taxon>Kickxellomycotina</taxon>
        <taxon>Kickxellomycetes</taxon>
        <taxon>Kickxellales</taxon>
        <taxon>Kickxellaceae</taxon>
        <taxon>Linderina</taxon>
    </lineage>
</organism>
<dbReference type="OrthoDB" id="185373at2759"/>
<dbReference type="RefSeq" id="XP_040741513.1">
    <property type="nucleotide sequence ID" value="XM_040885690.1"/>
</dbReference>
<evidence type="ECO:0000313" key="4">
    <source>
        <dbReference type="Proteomes" id="UP000193922"/>
    </source>
</evidence>
<dbReference type="Pfam" id="PF01535">
    <property type="entry name" value="PPR"/>
    <property type="match status" value="2"/>
</dbReference>
<keyword evidence="1" id="KW-0677">Repeat</keyword>
<protein>
    <recommendedName>
        <fullName evidence="5">Pentacotripeptide-repeat region of PRORP domain-containing protein</fullName>
    </recommendedName>
</protein>
<reference evidence="3 4" key="1">
    <citation type="submission" date="2016-07" db="EMBL/GenBank/DDBJ databases">
        <title>Pervasive Adenine N6-methylation of Active Genes in Fungi.</title>
        <authorList>
            <consortium name="DOE Joint Genome Institute"/>
            <person name="Mondo S.J."/>
            <person name="Dannebaum R.O."/>
            <person name="Kuo R.C."/>
            <person name="Labutti K."/>
            <person name="Haridas S."/>
            <person name="Kuo A."/>
            <person name="Salamov A."/>
            <person name="Ahrendt S.R."/>
            <person name="Lipzen A."/>
            <person name="Sullivan W."/>
            <person name="Andreopoulos W.B."/>
            <person name="Clum A."/>
            <person name="Lindquist E."/>
            <person name="Daum C."/>
            <person name="Ramamoorthy G.K."/>
            <person name="Gryganskyi A."/>
            <person name="Culley D."/>
            <person name="Magnuson J.K."/>
            <person name="James T.Y."/>
            <person name="O'Malley M.A."/>
            <person name="Stajich J.E."/>
            <person name="Spatafora J.W."/>
            <person name="Visel A."/>
            <person name="Grigoriev I.V."/>
        </authorList>
    </citation>
    <scope>NUCLEOTIDE SEQUENCE [LARGE SCALE GENOMIC DNA]</scope>
    <source>
        <strain evidence="3 4">ATCC 12442</strain>
    </source>
</reference>
<evidence type="ECO:0000256" key="2">
    <source>
        <dbReference type="PROSITE-ProRule" id="PRU00708"/>
    </source>
</evidence>
<dbReference type="PANTHER" id="PTHR47936:SF1">
    <property type="entry name" value="PENTATRICOPEPTIDE REPEAT-CONTAINING PROTEIN GUN1, CHLOROPLASTIC"/>
    <property type="match status" value="1"/>
</dbReference>
<dbReference type="Gene3D" id="1.25.40.10">
    <property type="entry name" value="Tetratricopeptide repeat domain"/>
    <property type="match status" value="2"/>
</dbReference>
<evidence type="ECO:0000256" key="1">
    <source>
        <dbReference type="ARBA" id="ARBA00022737"/>
    </source>
</evidence>
<dbReference type="Proteomes" id="UP000193922">
    <property type="component" value="Unassembled WGS sequence"/>
</dbReference>
<dbReference type="NCBIfam" id="TIGR00756">
    <property type="entry name" value="PPR"/>
    <property type="match status" value="1"/>
</dbReference>